<evidence type="ECO:0000256" key="4">
    <source>
        <dbReference type="ARBA" id="ARBA00023163"/>
    </source>
</evidence>
<feature type="region of interest" description="Disordered" evidence="7">
    <location>
        <begin position="353"/>
        <end position="459"/>
    </location>
</feature>
<dbReference type="PANTHER" id="PTHR12228">
    <property type="entry name" value="TRANSCRIPTION INITIATION FACTOR TFIID 55 KD SUBUNIT-RELATED"/>
    <property type="match status" value="1"/>
</dbReference>
<dbReference type="InterPro" id="IPR006751">
    <property type="entry name" value="TAFII55_prot_cons_reg"/>
</dbReference>
<dbReference type="GO" id="GO:0051123">
    <property type="term" value="P:RNA polymerase II preinitiation complex assembly"/>
    <property type="evidence" value="ECO:0007669"/>
    <property type="project" value="TreeGrafter"/>
</dbReference>
<feature type="compositionally biased region" description="Basic and acidic residues" evidence="7">
    <location>
        <begin position="519"/>
        <end position="543"/>
    </location>
</feature>
<sequence>MKLGGIVSVTSQLSSSSSSHQPSIHSSYISGQMSDDSESDFQPVASTSQLPVHSSTPSVSTSSSTHPTAFTSLPTHTPTPTVSSSSSAIPGPPPPNRTKPPARRASEASNSAPTPSADPTAGPSAARPARARKPTVKVAPSVLPSKLKLNFSKKAGIGGYNSFLGEYDRELDSDDEEIEFEEQFILRLPEGAPAQDLRALLGKKGKNKEKALEGIWFKFKDSRRAAFHLSNQLYAAKLVDLPSIIESQKTLDGKQMFKAADISQMLVVTHPIKDESEVIQDGLSSGSGKMNLDDYIWPHGITPPLRHVRKRRYRKRISRRTIEIVEEEVEKLLDEDSRAEKTSYEILEDIDPDLSDSELLTPAATPSTNLLVGGSEYAGSEMGDGMTPMNQDGDGGEDGFDLAAELTRGLKELDDDEEDEEKDDDEDDDDDDDDEPEEDEEDEEEGSDADSEDEEAVQLAQRQKLLNEEIRDLEAAVIKKKGEIERSGNVIIKKRFEDALRKLQADLDVKIAARAQNVQEKEKRKREEEEEKEREKAFREAALRESNPVPSAVSSAATAGGDTNNGNSASTVSSYTTTTTTGGNHNLVPSTNTNDNDTGGSSPGKFSYSPLPPTPSNLGPLTQGSSPSSSSMSSLPVPPSLAPGSNAPSSSLSSFASNGQMAQQKTTYIPSSLGTSALPDDRTGLENQGDPGRMDGDVQMTDLEALMAAGLDASSSTDGDGDRDRDVRDGDIGRDAEGEDEDEEDEEEDLFGGSDESAGEDDMDVV</sequence>
<dbReference type="AlphaFoldDB" id="A0A0F7SI98"/>
<dbReference type="Pfam" id="PF04658">
    <property type="entry name" value="TAFII55_N"/>
    <property type="match status" value="1"/>
</dbReference>
<feature type="region of interest" description="Disordered" evidence="7">
    <location>
        <begin position="515"/>
        <end position="766"/>
    </location>
</feature>
<dbReference type="PANTHER" id="PTHR12228:SF0">
    <property type="entry name" value="TATA-BOX BINDING PROTEIN ASSOCIATED FACTOR 7"/>
    <property type="match status" value="1"/>
</dbReference>
<keyword evidence="3" id="KW-0805">Transcription regulation</keyword>
<feature type="compositionally biased region" description="Acidic residues" evidence="7">
    <location>
        <begin position="737"/>
        <end position="750"/>
    </location>
</feature>
<reference evidence="9" key="1">
    <citation type="submission" date="2014-08" db="EMBL/GenBank/DDBJ databases">
        <authorList>
            <person name="Sharma Rahul"/>
            <person name="Thines Marco"/>
        </authorList>
    </citation>
    <scope>NUCLEOTIDE SEQUENCE</scope>
</reference>
<keyword evidence="4" id="KW-0804">Transcription</keyword>
<evidence type="ECO:0000256" key="1">
    <source>
        <dbReference type="ARBA" id="ARBA00004123"/>
    </source>
</evidence>
<keyword evidence="9" id="KW-0648">Protein biosynthesis</keyword>
<feature type="compositionally biased region" description="Low complexity" evidence="7">
    <location>
        <begin position="7"/>
        <end position="30"/>
    </location>
</feature>
<keyword evidence="6" id="KW-0175">Coiled coil</keyword>
<keyword evidence="9" id="KW-0396">Initiation factor</keyword>
<evidence type="ECO:0000256" key="7">
    <source>
        <dbReference type="SAM" id="MobiDB-lite"/>
    </source>
</evidence>
<evidence type="ECO:0000256" key="2">
    <source>
        <dbReference type="ARBA" id="ARBA00009368"/>
    </source>
</evidence>
<dbReference type="CDD" id="cd08047">
    <property type="entry name" value="TAF7"/>
    <property type="match status" value="1"/>
</dbReference>
<dbReference type="GO" id="GO:0016251">
    <property type="term" value="F:RNA polymerase II general transcription initiation factor activity"/>
    <property type="evidence" value="ECO:0007669"/>
    <property type="project" value="TreeGrafter"/>
</dbReference>
<dbReference type="EMBL" id="LN483167">
    <property type="protein sequence ID" value="CDZ97428.1"/>
    <property type="molecule type" value="Genomic_DNA"/>
</dbReference>
<organism evidence="9">
    <name type="scientific">Phaffia rhodozyma</name>
    <name type="common">Yeast</name>
    <name type="synonym">Xanthophyllomyces dendrorhous</name>
    <dbReference type="NCBI Taxonomy" id="264483"/>
    <lineage>
        <taxon>Eukaryota</taxon>
        <taxon>Fungi</taxon>
        <taxon>Dikarya</taxon>
        <taxon>Basidiomycota</taxon>
        <taxon>Agaricomycotina</taxon>
        <taxon>Tremellomycetes</taxon>
        <taxon>Cystofilobasidiales</taxon>
        <taxon>Mrakiaceae</taxon>
        <taxon>Phaffia</taxon>
    </lineage>
</organism>
<feature type="compositionally biased region" description="Low complexity" evidence="7">
    <location>
        <begin position="119"/>
        <end position="128"/>
    </location>
</feature>
<feature type="domain" description="TAFII55 protein conserved region" evidence="8">
    <location>
        <begin position="180"/>
        <end position="341"/>
    </location>
</feature>
<name>A0A0F7SI98_PHARH</name>
<feature type="region of interest" description="Disordered" evidence="7">
    <location>
        <begin position="1"/>
        <end position="138"/>
    </location>
</feature>
<accession>A0A0F7SI98</accession>
<evidence type="ECO:0000313" key="9">
    <source>
        <dbReference type="EMBL" id="CDZ97428.1"/>
    </source>
</evidence>
<protein>
    <submittedName>
        <fullName evidence="9">Transcription initiation factor TFIID, subunit TAF7</fullName>
    </submittedName>
</protein>
<feature type="compositionally biased region" description="Low complexity" evidence="7">
    <location>
        <begin position="51"/>
        <end position="89"/>
    </location>
</feature>
<evidence type="ECO:0000256" key="6">
    <source>
        <dbReference type="SAM" id="Coils"/>
    </source>
</evidence>
<feature type="compositionally biased region" description="Acidic residues" evidence="7">
    <location>
        <begin position="413"/>
        <end position="456"/>
    </location>
</feature>
<feature type="compositionally biased region" description="Low complexity" evidence="7">
    <location>
        <begin position="544"/>
        <end position="557"/>
    </location>
</feature>
<proteinExistence type="inferred from homology"/>
<feature type="coiled-coil region" evidence="6">
    <location>
        <begin position="315"/>
        <end position="342"/>
    </location>
</feature>
<evidence type="ECO:0000256" key="3">
    <source>
        <dbReference type="ARBA" id="ARBA00023015"/>
    </source>
</evidence>
<feature type="compositionally biased region" description="Polar residues" evidence="7">
    <location>
        <begin position="660"/>
        <end position="675"/>
    </location>
</feature>
<comment type="subcellular location">
    <subcellularLocation>
        <location evidence="1">Nucleus</location>
    </subcellularLocation>
</comment>
<feature type="compositionally biased region" description="Low complexity" evidence="7">
    <location>
        <begin position="618"/>
        <end position="635"/>
    </location>
</feature>
<dbReference type="InterPro" id="IPR037817">
    <property type="entry name" value="TAF7"/>
</dbReference>
<feature type="compositionally biased region" description="Acidic residues" evidence="7">
    <location>
        <begin position="757"/>
        <end position="766"/>
    </location>
</feature>
<feature type="compositionally biased region" description="Basic and acidic residues" evidence="7">
    <location>
        <begin position="720"/>
        <end position="736"/>
    </location>
</feature>
<dbReference type="SMART" id="SM01370">
    <property type="entry name" value="TAFII55_N"/>
    <property type="match status" value="1"/>
</dbReference>
<feature type="compositionally biased region" description="Polar residues" evidence="7">
    <location>
        <begin position="582"/>
        <end position="600"/>
    </location>
</feature>
<dbReference type="GO" id="GO:0003743">
    <property type="term" value="F:translation initiation factor activity"/>
    <property type="evidence" value="ECO:0007669"/>
    <property type="project" value="UniProtKB-KW"/>
</dbReference>
<keyword evidence="5" id="KW-0539">Nucleus</keyword>
<feature type="compositionally biased region" description="Low complexity" evidence="7">
    <location>
        <begin position="642"/>
        <end position="659"/>
    </location>
</feature>
<evidence type="ECO:0000256" key="5">
    <source>
        <dbReference type="ARBA" id="ARBA00023242"/>
    </source>
</evidence>
<evidence type="ECO:0000259" key="8">
    <source>
        <dbReference type="SMART" id="SM01370"/>
    </source>
</evidence>
<comment type="similarity">
    <text evidence="2">Belongs to the TAF7 family.</text>
</comment>
<feature type="compositionally biased region" description="Low complexity" evidence="7">
    <location>
        <begin position="568"/>
        <end position="581"/>
    </location>
</feature>
<dbReference type="GO" id="GO:0005669">
    <property type="term" value="C:transcription factor TFIID complex"/>
    <property type="evidence" value="ECO:0007669"/>
    <property type="project" value="InterPro"/>
</dbReference>